<name>A0A8J3JH81_9ACTN</name>
<gene>
    <name evidence="2" type="ORF">Aru02nite_72360</name>
</gene>
<dbReference type="EMBL" id="BOMB01000057">
    <property type="protein sequence ID" value="GID16347.1"/>
    <property type="molecule type" value="Genomic_DNA"/>
</dbReference>
<organism evidence="2 3">
    <name type="scientific">Actinocatenispora rupis</name>
    <dbReference type="NCBI Taxonomy" id="519421"/>
    <lineage>
        <taxon>Bacteria</taxon>
        <taxon>Bacillati</taxon>
        <taxon>Actinomycetota</taxon>
        <taxon>Actinomycetes</taxon>
        <taxon>Micromonosporales</taxon>
        <taxon>Micromonosporaceae</taxon>
        <taxon>Actinocatenispora</taxon>
    </lineage>
</organism>
<dbReference type="InterPro" id="IPR010982">
    <property type="entry name" value="Lambda_DNA-bd_dom_sf"/>
</dbReference>
<comment type="caution">
    <text evidence="2">The sequence shown here is derived from an EMBL/GenBank/DDBJ whole genome shotgun (WGS) entry which is preliminary data.</text>
</comment>
<keyword evidence="3" id="KW-1185">Reference proteome</keyword>
<dbReference type="InterPro" id="IPR041413">
    <property type="entry name" value="MLTR_LBD"/>
</dbReference>
<evidence type="ECO:0000313" key="2">
    <source>
        <dbReference type="EMBL" id="GID16347.1"/>
    </source>
</evidence>
<dbReference type="Pfam" id="PF13560">
    <property type="entry name" value="HTH_31"/>
    <property type="match status" value="1"/>
</dbReference>
<dbReference type="PANTHER" id="PTHR35010">
    <property type="entry name" value="BLL4672 PROTEIN-RELATED"/>
    <property type="match status" value="1"/>
</dbReference>
<feature type="domain" description="HTH cro/C1-type" evidence="1">
    <location>
        <begin position="28"/>
        <end position="100"/>
    </location>
</feature>
<accession>A0A8J3JH81</accession>
<dbReference type="Gene3D" id="1.10.260.40">
    <property type="entry name" value="lambda repressor-like DNA-binding domains"/>
    <property type="match status" value="1"/>
</dbReference>
<dbReference type="RefSeq" id="WP_203665017.1">
    <property type="nucleotide sequence ID" value="NZ_BAAAZM010000001.1"/>
</dbReference>
<protein>
    <submittedName>
        <fullName evidence="2">Transcriptional regulator</fullName>
    </submittedName>
</protein>
<dbReference type="InterPro" id="IPR001387">
    <property type="entry name" value="Cro/C1-type_HTH"/>
</dbReference>
<evidence type="ECO:0000313" key="3">
    <source>
        <dbReference type="Proteomes" id="UP000612808"/>
    </source>
</evidence>
<proteinExistence type="predicted"/>
<sequence>MATTTLPVAPVESGHDPRAIRRRELARFLRSRRERITPEQVGLPPGRRRRTPGLRREEVAQLAGVGVTWYTWLEQGRDIQASEQVLNAIAGTLRLDPYERSHLCTLAGIPEPAAAKECRAVPPEVHAMLRQLNPYPATVQNARGDILAFNATYDRLVGGLSARPFEERNSLLLAFTDPAWRARIVDWDVAAPRMVAQFRAAMARHVAEPAWKDLVRRLRQASPEFAELWERHEVKAPENLTKRYRSVDVGLVHLRYTHLWFGPRTETRLTTYTPADAGSADRLAELYALATA</sequence>
<dbReference type="GO" id="GO:0003677">
    <property type="term" value="F:DNA binding"/>
    <property type="evidence" value="ECO:0007669"/>
    <property type="project" value="InterPro"/>
</dbReference>
<reference evidence="2" key="1">
    <citation type="submission" date="2021-01" db="EMBL/GenBank/DDBJ databases">
        <title>Whole genome shotgun sequence of Actinocatenispora rupis NBRC 107355.</title>
        <authorList>
            <person name="Komaki H."/>
            <person name="Tamura T."/>
        </authorList>
    </citation>
    <scope>NUCLEOTIDE SEQUENCE</scope>
    <source>
        <strain evidence="2">NBRC 107355</strain>
    </source>
</reference>
<evidence type="ECO:0000259" key="1">
    <source>
        <dbReference type="SMART" id="SM00530"/>
    </source>
</evidence>
<dbReference type="PANTHER" id="PTHR35010:SF2">
    <property type="entry name" value="BLL4672 PROTEIN"/>
    <property type="match status" value="1"/>
</dbReference>
<dbReference type="AlphaFoldDB" id="A0A8J3JH81"/>
<dbReference type="SUPFAM" id="SSF47413">
    <property type="entry name" value="lambda repressor-like DNA-binding domains"/>
    <property type="match status" value="1"/>
</dbReference>
<dbReference type="SMART" id="SM00530">
    <property type="entry name" value="HTH_XRE"/>
    <property type="match status" value="1"/>
</dbReference>
<dbReference type="Gene3D" id="3.30.450.180">
    <property type="match status" value="1"/>
</dbReference>
<dbReference type="Pfam" id="PF17765">
    <property type="entry name" value="MLTR_LBD"/>
    <property type="match status" value="1"/>
</dbReference>
<dbReference type="Proteomes" id="UP000612808">
    <property type="component" value="Unassembled WGS sequence"/>
</dbReference>